<comment type="catalytic activity">
    <reaction evidence="11">
        <text>protochlorophyllide a + NADP(+) = 3,8-divinyl protochlorophyllide a + NADPH + H(+)</text>
        <dbReference type="Rhea" id="RHEA:48884"/>
        <dbReference type="ChEBI" id="CHEBI:15378"/>
        <dbReference type="ChEBI" id="CHEBI:57783"/>
        <dbReference type="ChEBI" id="CHEBI:58349"/>
        <dbReference type="ChEBI" id="CHEBI:58632"/>
        <dbReference type="ChEBI" id="CHEBI:83350"/>
        <dbReference type="EC" id="1.3.1.75"/>
    </reaction>
</comment>
<evidence type="ECO:0000313" key="13">
    <source>
        <dbReference type="EMBL" id="GAX78735.1"/>
    </source>
</evidence>
<accession>A0A250X6P6</accession>
<organism evidence="13 14">
    <name type="scientific">Chlamydomonas eustigma</name>
    <dbReference type="NCBI Taxonomy" id="1157962"/>
    <lineage>
        <taxon>Eukaryota</taxon>
        <taxon>Viridiplantae</taxon>
        <taxon>Chlorophyta</taxon>
        <taxon>core chlorophytes</taxon>
        <taxon>Chlorophyceae</taxon>
        <taxon>CS clade</taxon>
        <taxon>Chlamydomonadales</taxon>
        <taxon>Chlamydomonadaceae</taxon>
        <taxon>Chlamydomonas</taxon>
    </lineage>
</organism>
<dbReference type="SUPFAM" id="SSF51735">
    <property type="entry name" value="NAD(P)-binding Rossmann-fold domains"/>
    <property type="match status" value="1"/>
</dbReference>
<evidence type="ECO:0000259" key="12">
    <source>
        <dbReference type="Pfam" id="PF13460"/>
    </source>
</evidence>
<dbReference type="STRING" id="1157962.A0A250X6P6"/>
<evidence type="ECO:0000256" key="5">
    <source>
        <dbReference type="ARBA" id="ARBA00022857"/>
    </source>
</evidence>
<evidence type="ECO:0000256" key="9">
    <source>
        <dbReference type="ARBA" id="ARBA00024059"/>
    </source>
</evidence>
<comment type="pathway">
    <text evidence="2">Porphyrin-containing compound metabolism; chlorophyll biosynthesis.</text>
</comment>
<dbReference type="Gene3D" id="3.40.50.720">
    <property type="entry name" value="NAD(P)-binding Rossmann-like Domain"/>
    <property type="match status" value="1"/>
</dbReference>
<evidence type="ECO:0000256" key="11">
    <source>
        <dbReference type="ARBA" id="ARBA00049498"/>
    </source>
</evidence>
<keyword evidence="3" id="KW-0150">Chloroplast</keyword>
<protein>
    <recommendedName>
        <fullName evidence="10">Divinyl chlorophyllide a 8-vinyl-reductase, chloroplastic</fullName>
        <ecNumber evidence="9">1.3.1.75</ecNumber>
    </recommendedName>
</protein>
<evidence type="ECO:0000256" key="4">
    <source>
        <dbReference type="ARBA" id="ARBA00022640"/>
    </source>
</evidence>
<evidence type="ECO:0000256" key="2">
    <source>
        <dbReference type="ARBA" id="ARBA00005173"/>
    </source>
</evidence>
<dbReference type="OrthoDB" id="419598at2759"/>
<evidence type="ECO:0000256" key="3">
    <source>
        <dbReference type="ARBA" id="ARBA00022528"/>
    </source>
</evidence>
<comment type="subcellular location">
    <subcellularLocation>
        <location evidence="1">Plastid</location>
        <location evidence="1">Chloroplast</location>
    </subcellularLocation>
</comment>
<evidence type="ECO:0000313" key="14">
    <source>
        <dbReference type="Proteomes" id="UP000232323"/>
    </source>
</evidence>
<gene>
    <name evidence="13" type="ORF">CEUSTIGMA_g6172.t1</name>
</gene>
<dbReference type="CDD" id="cd05243">
    <property type="entry name" value="SDR_a5"/>
    <property type="match status" value="1"/>
</dbReference>
<dbReference type="PANTHER" id="PTHR47378:SF1">
    <property type="entry name" value="DIVINYL CHLOROPHYLLIDE A 8-VINYL-REDUCTASE, CHLOROPLASTIC"/>
    <property type="match status" value="1"/>
</dbReference>
<keyword evidence="8" id="KW-0149">Chlorophyll biosynthesis</keyword>
<dbReference type="InterPro" id="IPR016040">
    <property type="entry name" value="NAD(P)-bd_dom"/>
</dbReference>
<keyword evidence="4" id="KW-0934">Plastid</keyword>
<sequence>MYFEKTLPLKTSPNYNENLIFKPPTTSSSQRFTRLRCHASSGQDYRSKPAKDIRVLVVGPTGYIGKFVVKELINQGYNVVAFSRENAGIKGKMGKSDIAKEFSGATVRFGDVLDVKSIRNVAFEEHVDVVVSCLASRTGGKKDSWLIDYQATKNVLDVAREKGASHFVLLSAICVQKPLLEFQKAKLKLEADLLQGGGITYSIVRPTAFFKSVAGQIQLVKEGKPYVMFGDGNLASCKPISESDLAAFMAECIANPDKVNKVLPIGGPGRAYSAKDQADLLFRITGQTPNYFPVPVALMDGIIGLLDFLARFFPQQFEDAAEFGRIGKYYAVESMLVWDPVKQVYLEDATPGYGKESLEAFFTRAVKEGLRGQELGDQAVFGVNEQ</sequence>
<dbReference type="GO" id="GO:0009507">
    <property type="term" value="C:chloroplast"/>
    <property type="evidence" value="ECO:0007669"/>
    <property type="project" value="UniProtKB-SubCell"/>
</dbReference>
<keyword evidence="7" id="KW-0560">Oxidoreductase</keyword>
<evidence type="ECO:0000256" key="10">
    <source>
        <dbReference type="ARBA" id="ARBA00024089"/>
    </source>
</evidence>
<keyword evidence="14" id="KW-1185">Reference proteome</keyword>
<name>A0A250X6P6_9CHLO</name>
<dbReference type="EMBL" id="BEGY01000035">
    <property type="protein sequence ID" value="GAX78735.1"/>
    <property type="molecule type" value="Genomic_DNA"/>
</dbReference>
<evidence type="ECO:0000256" key="1">
    <source>
        <dbReference type="ARBA" id="ARBA00004229"/>
    </source>
</evidence>
<comment type="caution">
    <text evidence="13">The sequence shown here is derived from an EMBL/GenBank/DDBJ whole genome shotgun (WGS) entry which is preliminary data.</text>
</comment>
<dbReference type="Proteomes" id="UP000232323">
    <property type="component" value="Unassembled WGS sequence"/>
</dbReference>
<feature type="domain" description="NAD(P)-binding" evidence="12">
    <location>
        <begin position="59"/>
        <end position="256"/>
    </location>
</feature>
<keyword evidence="5" id="KW-0521">NADP</keyword>
<evidence type="ECO:0000256" key="8">
    <source>
        <dbReference type="ARBA" id="ARBA00023171"/>
    </source>
</evidence>
<dbReference type="GO" id="GO:0033728">
    <property type="term" value="F:3,8-divinyl protochlorophyllide a 8-vinyl-reductase (NADPH) activity"/>
    <property type="evidence" value="ECO:0007669"/>
    <property type="project" value="UniProtKB-EC"/>
</dbReference>
<reference evidence="13 14" key="1">
    <citation type="submission" date="2017-08" db="EMBL/GenBank/DDBJ databases">
        <title>Acidophilic green algal genome provides insights into adaptation to an acidic environment.</title>
        <authorList>
            <person name="Hirooka S."/>
            <person name="Hirose Y."/>
            <person name="Kanesaki Y."/>
            <person name="Higuchi S."/>
            <person name="Fujiwara T."/>
            <person name="Onuma R."/>
            <person name="Era A."/>
            <person name="Ohbayashi R."/>
            <person name="Uzuka A."/>
            <person name="Nozaki H."/>
            <person name="Yoshikawa H."/>
            <person name="Miyagishima S.Y."/>
        </authorList>
    </citation>
    <scope>NUCLEOTIDE SEQUENCE [LARGE SCALE GENOMIC DNA]</scope>
    <source>
        <strain evidence="13 14">NIES-2499</strain>
    </source>
</reference>
<keyword evidence="6" id="KW-0809">Transit peptide</keyword>
<proteinExistence type="predicted"/>
<dbReference type="PANTHER" id="PTHR47378">
    <property type="entry name" value="DIVINYL CHLOROPHYLLIDE A 8-VINYL-REDUCTASE, CHLOROPLASTIC"/>
    <property type="match status" value="1"/>
</dbReference>
<evidence type="ECO:0000256" key="7">
    <source>
        <dbReference type="ARBA" id="ARBA00023002"/>
    </source>
</evidence>
<dbReference type="EC" id="1.3.1.75" evidence="9"/>
<dbReference type="Pfam" id="PF13460">
    <property type="entry name" value="NAD_binding_10"/>
    <property type="match status" value="1"/>
</dbReference>
<dbReference type="AlphaFoldDB" id="A0A250X6P6"/>
<dbReference type="InterPro" id="IPR044201">
    <property type="entry name" value="DVR-like"/>
</dbReference>
<evidence type="ECO:0000256" key="6">
    <source>
        <dbReference type="ARBA" id="ARBA00022946"/>
    </source>
</evidence>
<dbReference type="InterPro" id="IPR036291">
    <property type="entry name" value="NAD(P)-bd_dom_sf"/>
</dbReference>
<dbReference type="UniPathway" id="UPA00668"/>
<dbReference type="GO" id="GO:0015995">
    <property type="term" value="P:chlorophyll biosynthetic process"/>
    <property type="evidence" value="ECO:0007669"/>
    <property type="project" value="UniProtKB-UniPathway"/>
</dbReference>